<evidence type="ECO:0000256" key="1">
    <source>
        <dbReference type="SAM" id="Phobius"/>
    </source>
</evidence>
<keyword evidence="1" id="KW-1133">Transmembrane helix</keyword>
<evidence type="ECO:0000313" key="2">
    <source>
        <dbReference type="EMBL" id="GMA87145.1"/>
    </source>
</evidence>
<dbReference type="EMBL" id="BSUZ01000001">
    <property type="protein sequence ID" value="GMA87145.1"/>
    <property type="molecule type" value="Genomic_DNA"/>
</dbReference>
<reference evidence="3" key="1">
    <citation type="journal article" date="2019" name="Int. J. Syst. Evol. Microbiol.">
        <title>The Global Catalogue of Microorganisms (GCM) 10K type strain sequencing project: providing services to taxonomists for standard genome sequencing and annotation.</title>
        <authorList>
            <consortium name="The Broad Institute Genomics Platform"/>
            <consortium name="The Broad Institute Genome Sequencing Center for Infectious Disease"/>
            <person name="Wu L."/>
            <person name="Ma J."/>
        </authorList>
    </citation>
    <scope>NUCLEOTIDE SEQUENCE [LARGE SCALE GENOMIC DNA]</scope>
    <source>
        <strain evidence="3">NBRC 108730</strain>
    </source>
</reference>
<keyword evidence="3" id="KW-1185">Reference proteome</keyword>
<name>A0ABQ6JK13_9ACTN</name>
<organism evidence="2 3">
    <name type="scientific">Angustibacter aerolatus</name>
    <dbReference type="NCBI Taxonomy" id="1162965"/>
    <lineage>
        <taxon>Bacteria</taxon>
        <taxon>Bacillati</taxon>
        <taxon>Actinomycetota</taxon>
        <taxon>Actinomycetes</taxon>
        <taxon>Kineosporiales</taxon>
        <taxon>Kineosporiaceae</taxon>
    </lineage>
</organism>
<evidence type="ECO:0000313" key="3">
    <source>
        <dbReference type="Proteomes" id="UP001157017"/>
    </source>
</evidence>
<dbReference type="Proteomes" id="UP001157017">
    <property type="component" value="Unassembled WGS sequence"/>
</dbReference>
<gene>
    <name evidence="2" type="ORF">GCM10025868_23950</name>
</gene>
<sequence>MTQSPTTHGEAAAAEPPKRDRTQYLYVAVIVAVALGILVGLVFKEDAVQA</sequence>
<protein>
    <submittedName>
        <fullName evidence="2">Uncharacterized protein</fullName>
    </submittedName>
</protein>
<keyword evidence="1" id="KW-0472">Membrane</keyword>
<accession>A0ABQ6JK13</accession>
<keyword evidence="1" id="KW-0812">Transmembrane</keyword>
<proteinExistence type="predicted"/>
<comment type="caution">
    <text evidence="2">The sequence shown here is derived from an EMBL/GenBank/DDBJ whole genome shotgun (WGS) entry which is preliminary data.</text>
</comment>
<feature type="transmembrane region" description="Helical" evidence="1">
    <location>
        <begin position="24"/>
        <end position="43"/>
    </location>
</feature>